<comment type="caution">
    <text evidence="1">The sequence shown here is derived from an EMBL/GenBank/DDBJ whole genome shotgun (WGS) entry which is preliminary data.</text>
</comment>
<evidence type="ECO:0000313" key="1">
    <source>
        <dbReference type="EMBL" id="KAK2951755.1"/>
    </source>
</evidence>
<keyword evidence="2" id="KW-1185">Reference proteome</keyword>
<dbReference type="Proteomes" id="UP001281761">
    <property type="component" value="Unassembled WGS sequence"/>
</dbReference>
<protein>
    <submittedName>
        <fullName evidence="1">Uncharacterized protein</fullName>
    </submittedName>
</protein>
<gene>
    <name evidence="1" type="ORF">BLNAU_13248</name>
</gene>
<reference evidence="1 2" key="1">
    <citation type="journal article" date="2022" name="bioRxiv">
        <title>Genomics of Preaxostyla Flagellates Illuminates Evolutionary Transitions and the Path Towards Mitochondrial Loss.</title>
        <authorList>
            <person name="Novak L.V.F."/>
            <person name="Treitli S.C."/>
            <person name="Pyrih J."/>
            <person name="Halakuc P."/>
            <person name="Pipaliya S.V."/>
            <person name="Vacek V."/>
            <person name="Brzon O."/>
            <person name="Soukal P."/>
            <person name="Eme L."/>
            <person name="Dacks J.B."/>
            <person name="Karnkowska A."/>
            <person name="Elias M."/>
            <person name="Hampl V."/>
        </authorList>
    </citation>
    <scope>NUCLEOTIDE SEQUENCE [LARGE SCALE GENOMIC DNA]</scope>
    <source>
        <strain evidence="1">NAU3</strain>
        <tissue evidence="1">Gut</tissue>
    </source>
</reference>
<name>A0ABQ9XJW9_9EUKA</name>
<dbReference type="EMBL" id="JARBJD010000113">
    <property type="protein sequence ID" value="KAK2951755.1"/>
    <property type="molecule type" value="Genomic_DNA"/>
</dbReference>
<organism evidence="1 2">
    <name type="scientific">Blattamonas nauphoetae</name>
    <dbReference type="NCBI Taxonomy" id="2049346"/>
    <lineage>
        <taxon>Eukaryota</taxon>
        <taxon>Metamonada</taxon>
        <taxon>Preaxostyla</taxon>
        <taxon>Oxymonadida</taxon>
        <taxon>Blattamonas</taxon>
    </lineage>
</organism>
<evidence type="ECO:0000313" key="2">
    <source>
        <dbReference type="Proteomes" id="UP001281761"/>
    </source>
</evidence>
<sequence length="83" mass="9144">MFAQWCRSGWADSSPRLVVLFRNADDRTLNGSKEGQLCMEVSGDDGFMIALYVMDALSRAAEPDGVWRARDTKRGLCDSSVPG</sequence>
<proteinExistence type="predicted"/>
<accession>A0ABQ9XJW9</accession>